<dbReference type="EMBL" id="MN740714">
    <property type="protein sequence ID" value="QHS80568.1"/>
    <property type="molecule type" value="Genomic_DNA"/>
</dbReference>
<name>A0A6C0ALA1_9ZZZZ</name>
<sequence>MNNQVNKIQLEYPELYKISRKLHQYDKQVSDLFIKNYGNNTYDNLTITNEYHKELENVSNDILKDTDLSKLAQKRQEIFQEYSVVTYEITKTIGFSKTLEQMDILDKYFKSISNLI</sequence>
<reference evidence="1" key="1">
    <citation type="journal article" date="2020" name="Nature">
        <title>Giant virus diversity and host interactions through global metagenomics.</title>
        <authorList>
            <person name="Schulz F."/>
            <person name="Roux S."/>
            <person name="Paez-Espino D."/>
            <person name="Jungbluth S."/>
            <person name="Walsh D.A."/>
            <person name="Denef V.J."/>
            <person name="McMahon K.D."/>
            <person name="Konstantinidis K.T."/>
            <person name="Eloe-Fadrosh E.A."/>
            <person name="Kyrpides N.C."/>
            <person name="Woyke T."/>
        </authorList>
    </citation>
    <scope>NUCLEOTIDE SEQUENCE</scope>
    <source>
        <strain evidence="1">GVMAG-S-1091796-13</strain>
    </source>
</reference>
<organism evidence="1">
    <name type="scientific">viral metagenome</name>
    <dbReference type="NCBI Taxonomy" id="1070528"/>
    <lineage>
        <taxon>unclassified sequences</taxon>
        <taxon>metagenomes</taxon>
        <taxon>organismal metagenomes</taxon>
    </lineage>
</organism>
<proteinExistence type="predicted"/>
<protein>
    <submittedName>
        <fullName evidence="1">Uncharacterized protein</fullName>
    </submittedName>
</protein>
<dbReference type="EMBL" id="MN740715">
    <property type="protein sequence ID" value="QHS80624.1"/>
    <property type="molecule type" value="Genomic_DNA"/>
</dbReference>
<dbReference type="AlphaFoldDB" id="A0A6C0ALA1"/>
<accession>A0A6C0ALA1</accession>
<evidence type="ECO:0000313" key="1">
    <source>
        <dbReference type="EMBL" id="QHS80568.1"/>
    </source>
</evidence>